<organism evidence="4 5">
    <name type="scientific">Rhodanobacter lindaniclasticus</name>
    <dbReference type="NCBI Taxonomy" id="75310"/>
    <lineage>
        <taxon>Bacteria</taxon>
        <taxon>Pseudomonadati</taxon>
        <taxon>Pseudomonadota</taxon>
        <taxon>Gammaproteobacteria</taxon>
        <taxon>Lysobacterales</taxon>
        <taxon>Rhodanobacteraceae</taxon>
        <taxon>Rhodanobacter</taxon>
    </lineage>
</organism>
<dbReference type="SUPFAM" id="SSF52172">
    <property type="entry name" value="CheY-like"/>
    <property type="match status" value="1"/>
</dbReference>
<evidence type="ECO:0000313" key="5">
    <source>
        <dbReference type="Proteomes" id="UP000306317"/>
    </source>
</evidence>
<evidence type="ECO:0000259" key="3">
    <source>
        <dbReference type="PROSITE" id="PS50110"/>
    </source>
</evidence>
<proteinExistence type="predicted"/>
<dbReference type="SMART" id="SM00448">
    <property type="entry name" value="REC"/>
    <property type="match status" value="1"/>
</dbReference>
<evidence type="ECO:0000256" key="2">
    <source>
        <dbReference type="PROSITE-ProRule" id="PRU00169"/>
    </source>
</evidence>
<dbReference type="EMBL" id="MWIO01000008">
    <property type="protein sequence ID" value="THD09467.1"/>
    <property type="molecule type" value="Genomic_DNA"/>
</dbReference>
<keyword evidence="5" id="KW-1185">Reference proteome</keyword>
<sequence length="126" mass="13858">MQEEDCKRVLVVEDDPVVAMVMEDALQAMGLEVLVDLNLVDALNEVEASPFDAAMIDVGLRGENAWPVMVALQKRKIPFVVMSGGDLTALAEEFPQVRMINKPVSVEMLRQIVRDLLALPPAPPHP</sequence>
<dbReference type="InterPro" id="IPR011006">
    <property type="entry name" value="CheY-like_superfamily"/>
</dbReference>
<dbReference type="GO" id="GO:0000160">
    <property type="term" value="P:phosphorelay signal transduction system"/>
    <property type="evidence" value="ECO:0007669"/>
    <property type="project" value="InterPro"/>
</dbReference>
<gene>
    <name evidence="4" type="ORF">B1991_02400</name>
</gene>
<evidence type="ECO:0000256" key="1">
    <source>
        <dbReference type="ARBA" id="ARBA00022553"/>
    </source>
</evidence>
<dbReference type="Pfam" id="PF00072">
    <property type="entry name" value="Response_reg"/>
    <property type="match status" value="1"/>
</dbReference>
<dbReference type="InterPro" id="IPR001789">
    <property type="entry name" value="Sig_transdc_resp-reg_receiver"/>
</dbReference>
<feature type="domain" description="Response regulatory" evidence="3">
    <location>
        <begin position="8"/>
        <end position="117"/>
    </location>
</feature>
<dbReference type="PANTHER" id="PTHR44591">
    <property type="entry name" value="STRESS RESPONSE REGULATOR PROTEIN 1"/>
    <property type="match status" value="1"/>
</dbReference>
<evidence type="ECO:0000313" key="4">
    <source>
        <dbReference type="EMBL" id="THD09467.1"/>
    </source>
</evidence>
<reference evidence="4 5" key="1">
    <citation type="submission" date="2017-02" db="EMBL/GenBank/DDBJ databases">
        <title>Whole genome sequencing of Rhodanobacter lindaniclasticus DSM 17932.</title>
        <authorList>
            <person name="Kumar S."/>
            <person name="Patil P."/>
            <person name="Patil P.B."/>
        </authorList>
    </citation>
    <scope>NUCLEOTIDE SEQUENCE [LARGE SCALE GENOMIC DNA]</scope>
    <source>
        <strain evidence="4 5">DSM 17932</strain>
    </source>
</reference>
<feature type="modified residue" description="4-aspartylphosphate" evidence="2">
    <location>
        <position position="57"/>
    </location>
</feature>
<dbReference type="InterPro" id="IPR050595">
    <property type="entry name" value="Bact_response_regulator"/>
</dbReference>
<dbReference type="OrthoDB" id="582170at2"/>
<dbReference type="Gene3D" id="3.40.50.2300">
    <property type="match status" value="1"/>
</dbReference>
<accession>A0A4S3KKV7</accession>
<dbReference type="AlphaFoldDB" id="A0A4S3KKV7"/>
<comment type="caution">
    <text evidence="4">The sequence shown here is derived from an EMBL/GenBank/DDBJ whole genome shotgun (WGS) entry which is preliminary data.</text>
</comment>
<protein>
    <submittedName>
        <fullName evidence="4">Response regulator</fullName>
    </submittedName>
</protein>
<dbReference type="Proteomes" id="UP000306317">
    <property type="component" value="Unassembled WGS sequence"/>
</dbReference>
<dbReference type="PROSITE" id="PS50110">
    <property type="entry name" value="RESPONSE_REGULATORY"/>
    <property type="match status" value="1"/>
</dbReference>
<keyword evidence="1 2" id="KW-0597">Phosphoprotein</keyword>
<name>A0A4S3KKV7_9GAMM</name>
<dbReference type="RefSeq" id="WP_136257118.1">
    <property type="nucleotide sequence ID" value="NZ_MWIO01000008.1"/>
</dbReference>
<dbReference type="PANTHER" id="PTHR44591:SF21">
    <property type="entry name" value="TWO-COMPONENT RESPONSE REGULATOR"/>
    <property type="match status" value="1"/>
</dbReference>